<dbReference type="AlphaFoldDB" id="A0A9D1RFY1"/>
<name>A0A9D1RFY1_9FIRM</name>
<organism evidence="2 3">
    <name type="scientific">Candidatus Eubacterium faecipullorum</name>
    <dbReference type="NCBI Taxonomy" id="2838571"/>
    <lineage>
        <taxon>Bacteria</taxon>
        <taxon>Bacillati</taxon>
        <taxon>Bacillota</taxon>
        <taxon>Clostridia</taxon>
        <taxon>Eubacteriales</taxon>
        <taxon>Eubacteriaceae</taxon>
        <taxon>Eubacterium</taxon>
    </lineage>
</organism>
<evidence type="ECO:0000313" key="3">
    <source>
        <dbReference type="Proteomes" id="UP000824205"/>
    </source>
</evidence>
<proteinExistence type="predicted"/>
<reference evidence="2" key="2">
    <citation type="submission" date="2021-04" db="EMBL/GenBank/DDBJ databases">
        <authorList>
            <person name="Gilroy R."/>
        </authorList>
    </citation>
    <scope>NUCLEOTIDE SEQUENCE</scope>
    <source>
        <strain evidence="2">421</strain>
    </source>
</reference>
<protein>
    <recommendedName>
        <fullName evidence="4">Transglutaminase-like domain-containing protein</fullName>
    </recommendedName>
</protein>
<gene>
    <name evidence="2" type="ORF">IAA48_05185</name>
</gene>
<reference evidence="2" key="1">
    <citation type="journal article" date="2021" name="PeerJ">
        <title>Extensive microbial diversity within the chicken gut microbiome revealed by metagenomics and culture.</title>
        <authorList>
            <person name="Gilroy R."/>
            <person name="Ravi A."/>
            <person name="Getino M."/>
            <person name="Pursley I."/>
            <person name="Horton D.L."/>
            <person name="Alikhan N.F."/>
            <person name="Baker D."/>
            <person name="Gharbi K."/>
            <person name="Hall N."/>
            <person name="Watson M."/>
            <person name="Adriaenssens E.M."/>
            <person name="Foster-Nyarko E."/>
            <person name="Jarju S."/>
            <person name="Secka A."/>
            <person name="Antonio M."/>
            <person name="Oren A."/>
            <person name="Chaudhuri R.R."/>
            <person name="La Ragione R."/>
            <person name="Hildebrand F."/>
            <person name="Pallen M.J."/>
        </authorList>
    </citation>
    <scope>NUCLEOTIDE SEQUENCE</scope>
    <source>
        <strain evidence="2">421</strain>
    </source>
</reference>
<feature type="chain" id="PRO_5039412245" description="Transglutaminase-like domain-containing protein" evidence="1">
    <location>
        <begin position="20"/>
        <end position="299"/>
    </location>
</feature>
<dbReference type="SUPFAM" id="SSF54001">
    <property type="entry name" value="Cysteine proteinases"/>
    <property type="match status" value="1"/>
</dbReference>
<comment type="caution">
    <text evidence="2">The sequence shown here is derived from an EMBL/GenBank/DDBJ whole genome shotgun (WGS) entry which is preliminary data.</text>
</comment>
<feature type="signal peptide" evidence="1">
    <location>
        <begin position="1"/>
        <end position="19"/>
    </location>
</feature>
<dbReference type="Proteomes" id="UP000824205">
    <property type="component" value="Unassembled WGS sequence"/>
</dbReference>
<dbReference type="EMBL" id="DXGE01000023">
    <property type="protein sequence ID" value="HIW85871.1"/>
    <property type="molecule type" value="Genomic_DNA"/>
</dbReference>
<evidence type="ECO:0000256" key="1">
    <source>
        <dbReference type="SAM" id="SignalP"/>
    </source>
</evidence>
<evidence type="ECO:0008006" key="4">
    <source>
        <dbReference type="Google" id="ProtNLM"/>
    </source>
</evidence>
<accession>A0A9D1RFY1</accession>
<dbReference type="InterPro" id="IPR038765">
    <property type="entry name" value="Papain-like_cys_pep_sf"/>
</dbReference>
<evidence type="ECO:0000313" key="2">
    <source>
        <dbReference type="EMBL" id="HIW85871.1"/>
    </source>
</evidence>
<dbReference type="PROSITE" id="PS51257">
    <property type="entry name" value="PROKAR_LIPOPROTEIN"/>
    <property type="match status" value="1"/>
</dbReference>
<keyword evidence="1" id="KW-0732">Signal</keyword>
<sequence>MKKILSVLCAAALIVCAFSGCSRNSAESAGFTLSFTYDSHYTDYGDDVVEVYEQLCRAVMDGETSVTVNNQHYDAASRLFYVSFPLSRLVNSINMNSDGSLRISYTQTTSQHLKLVEEFTDEVYSVLNECGYPEVTGNELLLNIYSYVAQNVTLDLDYSTAYDAFVQGLGSSSSYESMFRYLVQQAGFSASRVYGVAFDGTHFLTEVVLDGELYYFDPCAENSYSGGEGLSYFGLGVIGLQQMGLGADVSYSDDTVIPFSPDSGRFDALFQTVSYTYADDIITATKSGGDIVEVALISA</sequence>